<dbReference type="InterPro" id="IPR023213">
    <property type="entry name" value="CAT-like_dom_sf"/>
</dbReference>
<dbReference type="InterPro" id="IPR010071">
    <property type="entry name" value="AA_adenyl_dom"/>
</dbReference>
<dbReference type="EMBL" id="BMCU01000001">
    <property type="protein sequence ID" value="GGF97272.1"/>
    <property type="molecule type" value="Genomic_DNA"/>
</dbReference>
<keyword evidence="6" id="KW-1185">Reference proteome</keyword>
<evidence type="ECO:0000313" key="5">
    <source>
        <dbReference type="EMBL" id="GGF97272.1"/>
    </source>
</evidence>
<feature type="domain" description="Carrier" evidence="4">
    <location>
        <begin position="2006"/>
        <end position="2081"/>
    </location>
</feature>
<dbReference type="Gene3D" id="3.40.50.980">
    <property type="match status" value="2"/>
</dbReference>
<organism evidence="5 6">
    <name type="scientific">Rhodococcoides trifolii</name>
    <dbReference type="NCBI Taxonomy" id="908250"/>
    <lineage>
        <taxon>Bacteria</taxon>
        <taxon>Bacillati</taxon>
        <taxon>Actinomycetota</taxon>
        <taxon>Actinomycetes</taxon>
        <taxon>Mycobacteriales</taxon>
        <taxon>Nocardiaceae</taxon>
        <taxon>Rhodococcoides</taxon>
    </lineage>
</organism>
<protein>
    <recommendedName>
        <fullName evidence="4">Carrier domain-containing protein</fullName>
    </recommendedName>
</protein>
<dbReference type="RefSeq" id="WP_188543459.1">
    <property type="nucleotide sequence ID" value="NZ_BMCU01000001.1"/>
</dbReference>
<dbReference type="SUPFAM" id="SSF52777">
    <property type="entry name" value="CoA-dependent acyltransferases"/>
    <property type="match status" value="6"/>
</dbReference>
<dbReference type="InterPro" id="IPR001242">
    <property type="entry name" value="Condensation_dom"/>
</dbReference>
<keyword evidence="3" id="KW-0597">Phosphoprotein</keyword>
<dbReference type="InterPro" id="IPR036736">
    <property type="entry name" value="ACP-like_sf"/>
</dbReference>
<reference evidence="5" key="1">
    <citation type="journal article" date="2014" name="Int. J. Syst. Evol. Microbiol.">
        <title>Complete genome sequence of Corynebacterium casei LMG S-19264T (=DSM 44701T), isolated from a smear-ripened cheese.</title>
        <authorList>
            <consortium name="US DOE Joint Genome Institute (JGI-PGF)"/>
            <person name="Walter F."/>
            <person name="Albersmeier A."/>
            <person name="Kalinowski J."/>
            <person name="Ruckert C."/>
        </authorList>
    </citation>
    <scope>NUCLEOTIDE SEQUENCE</scope>
    <source>
        <strain evidence="5">CCM 7905</strain>
    </source>
</reference>
<dbReference type="Proteomes" id="UP000654257">
    <property type="component" value="Unassembled WGS sequence"/>
</dbReference>
<dbReference type="Pfam" id="PF13193">
    <property type="entry name" value="AMP-binding_C"/>
    <property type="match status" value="2"/>
</dbReference>
<evidence type="ECO:0000259" key="4">
    <source>
        <dbReference type="PROSITE" id="PS50075"/>
    </source>
</evidence>
<dbReference type="InterPro" id="IPR006162">
    <property type="entry name" value="Ppantetheine_attach_site"/>
</dbReference>
<dbReference type="PANTHER" id="PTHR45527">
    <property type="entry name" value="NONRIBOSOMAL PEPTIDE SYNTHETASE"/>
    <property type="match status" value="1"/>
</dbReference>
<dbReference type="NCBIfam" id="TIGR01733">
    <property type="entry name" value="AA-adenyl-dom"/>
    <property type="match status" value="2"/>
</dbReference>
<dbReference type="GO" id="GO:0043041">
    <property type="term" value="P:amino acid activation for nonribosomal peptide biosynthetic process"/>
    <property type="evidence" value="ECO:0007669"/>
    <property type="project" value="TreeGrafter"/>
</dbReference>
<comment type="cofactor">
    <cofactor evidence="1">
        <name>pantetheine 4'-phosphate</name>
        <dbReference type="ChEBI" id="CHEBI:47942"/>
    </cofactor>
</comment>
<dbReference type="GO" id="GO:0044550">
    <property type="term" value="P:secondary metabolite biosynthetic process"/>
    <property type="evidence" value="ECO:0007669"/>
    <property type="project" value="TreeGrafter"/>
</dbReference>
<dbReference type="SUPFAM" id="SSF47336">
    <property type="entry name" value="ACP-like"/>
    <property type="match status" value="2"/>
</dbReference>
<dbReference type="Gene3D" id="2.30.38.10">
    <property type="entry name" value="Luciferase, Domain 3"/>
    <property type="match status" value="1"/>
</dbReference>
<dbReference type="Pfam" id="PF00550">
    <property type="entry name" value="PP-binding"/>
    <property type="match status" value="2"/>
</dbReference>
<dbReference type="Gene3D" id="3.30.559.30">
    <property type="entry name" value="Nonribosomal peptide synthetase, condensation domain"/>
    <property type="match status" value="3"/>
</dbReference>
<dbReference type="InterPro" id="IPR020845">
    <property type="entry name" value="AMP-binding_CS"/>
</dbReference>
<dbReference type="PROSITE" id="PS00012">
    <property type="entry name" value="PHOSPHOPANTETHEINE"/>
    <property type="match status" value="2"/>
</dbReference>
<dbReference type="GO" id="GO:0008610">
    <property type="term" value="P:lipid biosynthetic process"/>
    <property type="evidence" value="ECO:0007669"/>
    <property type="project" value="UniProtKB-ARBA"/>
</dbReference>
<dbReference type="GO" id="GO:0031177">
    <property type="term" value="F:phosphopantetheine binding"/>
    <property type="evidence" value="ECO:0007669"/>
    <property type="project" value="InterPro"/>
</dbReference>
<accession>A0A917CSL1</accession>
<dbReference type="InterPro" id="IPR042099">
    <property type="entry name" value="ANL_N_sf"/>
</dbReference>
<gene>
    <name evidence="5" type="ORF">GCM10007304_09060</name>
</gene>
<name>A0A917CSL1_9NOCA</name>
<dbReference type="PANTHER" id="PTHR45527:SF1">
    <property type="entry name" value="FATTY ACID SYNTHASE"/>
    <property type="match status" value="1"/>
</dbReference>
<dbReference type="InterPro" id="IPR020806">
    <property type="entry name" value="PKS_PP-bd"/>
</dbReference>
<dbReference type="CDD" id="cd19540">
    <property type="entry name" value="LCL_NRPS-like"/>
    <property type="match status" value="2"/>
</dbReference>
<dbReference type="GO" id="GO:0005829">
    <property type="term" value="C:cytosol"/>
    <property type="evidence" value="ECO:0007669"/>
    <property type="project" value="TreeGrafter"/>
</dbReference>
<evidence type="ECO:0000256" key="1">
    <source>
        <dbReference type="ARBA" id="ARBA00001957"/>
    </source>
</evidence>
<evidence type="ECO:0000313" key="6">
    <source>
        <dbReference type="Proteomes" id="UP000654257"/>
    </source>
</evidence>
<dbReference type="Gene3D" id="3.30.300.30">
    <property type="match status" value="2"/>
</dbReference>
<evidence type="ECO:0000256" key="3">
    <source>
        <dbReference type="ARBA" id="ARBA00022553"/>
    </source>
</evidence>
<dbReference type="Pfam" id="PF00668">
    <property type="entry name" value="Condensation"/>
    <property type="match status" value="3"/>
</dbReference>
<dbReference type="SMART" id="SM00823">
    <property type="entry name" value="PKS_PP"/>
    <property type="match status" value="2"/>
</dbReference>
<dbReference type="InterPro" id="IPR025110">
    <property type="entry name" value="AMP-bd_C"/>
</dbReference>
<dbReference type="InterPro" id="IPR009081">
    <property type="entry name" value="PP-bd_ACP"/>
</dbReference>
<keyword evidence="2" id="KW-0596">Phosphopantetheine</keyword>
<dbReference type="FunFam" id="3.40.50.12780:FF:000012">
    <property type="entry name" value="Non-ribosomal peptide synthetase"/>
    <property type="match status" value="1"/>
</dbReference>
<dbReference type="SUPFAM" id="SSF56801">
    <property type="entry name" value="Acetyl-CoA synthetase-like"/>
    <property type="match status" value="3"/>
</dbReference>
<evidence type="ECO:0000256" key="2">
    <source>
        <dbReference type="ARBA" id="ARBA00022450"/>
    </source>
</evidence>
<dbReference type="GO" id="GO:0003824">
    <property type="term" value="F:catalytic activity"/>
    <property type="evidence" value="ECO:0007669"/>
    <property type="project" value="InterPro"/>
</dbReference>
<reference evidence="5" key="2">
    <citation type="submission" date="2020-09" db="EMBL/GenBank/DDBJ databases">
        <authorList>
            <person name="Sun Q."/>
            <person name="Sedlacek I."/>
        </authorList>
    </citation>
    <scope>NUCLEOTIDE SEQUENCE</scope>
    <source>
        <strain evidence="5">CCM 7905</strain>
    </source>
</reference>
<sequence>MRDTDGTSPVDVVPLTAAQRGIWFAQQLAGNVPVSIAHYVDLRGYIDADLLERTMKAVGAEFGSGYVRMAEEDGVPAQWVDTSLTDTFRTRDFRDAHSPVDAAIEWMRDECSSPIDLATDRLVVTYLITVADDRYFWYSRIHHIVLDGFGAMTMMRRVAEYYTALVEGREPAPSRAENLRAIYEDDVAYRESTRFEKDREHWSEKFETLPDPVSFVDSAAPLAVPAAAATGPTPVAVSELLAKRVDSLGSSTAPLAIAAFAAFLSRMTGTSQIVLSLPVSGRTSAVLRRSGGMVSNVVPLVIDLDADVTIAQTVDRVQRELTGALRRQRYRHEDIRRDAGEATNTRGLFGPAVNLMLFENEIALGSVSGSYHVLTTGPVEDLAINLYPAAGEGELRIDFEANPNMYSAQDVTDLRDRFLTFMGRFAEVDIDSPVRDIELLTADERLDLIPAIGLPGVAPRRFVDLIDMAVAAAPDAVAVDTIDKTVTYAELDAAVNQLARVLIGHGVGPESVVAIALPRSLEMLVSTWAVVKTGAAFLPIDPKYPQSRIEYLVENSGAFIGLTDRRHRDLLPDTSAWLVVDSAELDEKMSAESEAPVRDDERLEGVHIDTCAWLVYTSGSTGLPKGVMVGNRGVVGLWHQLPLIMDIDRDSRVLALASPSFDASIFEQLMMLSRSATLVISPVDVFGGEDLADYMRAKQVTHSVVTPGALASVDPAGLDHIRHVVTAGEACPPDLVARWAPGRNMYNAYGPTEFTMISHMSDPLVAGEQITIGGPVRGASCVVLDRRMRPVPVGVVGELYLIGGSEARGYVNAGGVTAVRFVPCPFGEPGQRMYRTGDLVRWTRTGEITYVGRADFQIKIRGIRVELGEIDAALSMHDSVRTSVTIAHRQSAGVLLLASYVLLEEGRTIDHEELHRFAVQNLPAHMVPQSVMVLDSLPLTVNGKVDRARLPEPVIESREFRAPTMPVEEIVASVFVELLGVDRVGRDDDFFALGGNSLIATRAVSRLGAALGTTVTVRTLFEAPSVAALAARLQVNGGGGVRRALTHRPSGDPAPLSYAQRRMWFLNRFDPESAAYNIPFAVRLIGDLDVPALQVAMLDVIDRHESLRSMYPETDHGPVQVPMMAESVVPDLTPVDINESDLRSAVFDLAATTFDVTETVPIASRLFRTAPGSHVLAVVVHHISADGASMAPLARDLMAAYSARISWYAPTWAPLPVQYSDYAVWQREVLGDESDPESVIAQQEQYWLSALADLPDELQLPADRPRPAEPTHAGATYDFHLDAELHERLLELARRNSSTLFMVMHSVLAVVLARYGNTDDVTLGTPIAGRGDAAIDDMIGMFVNTLALRTRIDSNQNFTSLLEHVREQDLAAFAHADVPFERLVEVIDPPRSRSRHPIFQVMLAFQNLEQAHFELTDLRLETLEFDLGVAKFDLQFTLVDSVSPLGAPDGMSASIGYATDLFDHKTVAALAERFLIVASEVTENPDKPVGDIELLGSVEQSRLVRPVQPEDLTDASRSLLSSYDRQVVETPDAVAVVFGDTALTYREFDSRANRLARALIDAGVGPEKFVATSLPRSIDAVVAVYAILKAGGGYVPIDPEQPAERTQFIVDTAKPVYVLSGPESLDALDADAYSDAPLTDDELRAPVRSGNAAYVVFTSGSTGKPKGVTVSHGAITSQIEWFHQEYELTADDTVLLKTPMTFDVSLWELFGALASGATLVIAEPDGHRDPDYLVRAIEDHRITAVSFVPSMFTLFTAHSDSHTCDSLRVVFLAGEALSRAVVDEFRARAENRIEIHNLYGPTEFSVHATEHTVGPAGGPAVPIGLPVGDTIALVLDSRLHAVPDGVTGELYLAGTQIARGYNDRPTLTADRFVARPSGRGERMYRTGDLARWNSDGELEFVGRADFQVKLRGLRIELGEIESAMLVSDRIAQAVAVVRDEVLIAYVVPRAGATVDTDTVRADAARMLPAYMVPVVVVLEAIPLTASGKIDRAALPDPVGDPRKFREPRTVEQRVVAEVFADLLGVERIGLGDNFFALGGNSLVATQAASRIGAALGVRVPLRSVFDAQTVADLAATLDAGSSGGRRPLVAVPRPDVLPLALAQQRMWIANRLDPASPMYNLPLGLRLQGDLDLDALRNAVRDVVERHETLRTIYPDVDGVGHQQILDAADVALDLEPVPVTEESLYGAFVETALQGFDVTTEVPLRVRLFRIGPSDHALGVVVHHIASDGFSFAPLTGDVMTAFASRAGGALPAWQPLKFQYADYALWQREVLGSFEDPDSLANRQLEYWRQTLAALPDEIDLPRDRPRPAVPSRRGASLSFDISASRYDKVRDIAREHRATPFMVMHAALAVGLSRLTGSLDVPIGTAVAGRGNAELDPMVGMLVNTLVLRLTVDEDDSFGDLVDSAREVDLSAFAHAEIPFESVVDAVTTARSSTRSPLFQTALAYQNTDRMELELPGLRVAQLDNPFEPANFDLTLTIDDRPDRESDAAVSAVLTYAVDLFDEATVRGFANVLGAVIVAVTDDPAVSLGSIDIGSASPRPSVAIESAVSTPSLVSLLRTSVEADPSAPAFVSGDDETTYARLDARSNQLARLLLRSGIGTGDLVAVETVDPLLRLESLWAVIKSGAGLASMRSDAAVVLSSGVGAVSNGRRVIDVGDAAVTASMESRAISVGDRERPVDQSAPAFAPQGADPISYADFARSVTAASAVLGTDYESRVYADPALGAGTALFGAMVAAQVGGVVVDGGPAELDDVLADNWVTHAFLPAASVPQVDPEDAADLQVVVADDFGGADLGADVKSVSSADLLPWASASRDSHS</sequence>
<dbReference type="FunFam" id="3.40.50.980:FF:000001">
    <property type="entry name" value="Non-ribosomal peptide synthetase"/>
    <property type="match status" value="2"/>
</dbReference>
<dbReference type="InterPro" id="IPR045851">
    <property type="entry name" value="AMP-bd_C_sf"/>
</dbReference>
<comment type="caution">
    <text evidence="5">The sequence shown here is derived from an EMBL/GenBank/DDBJ whole genome shotgun (WGS) entry which is preliminary data.</text>
</comment>
<dbReference type="PROSITE" id="PS50075">
    <property type="entry name" value="CARRIER"/>
    <property type="match status" value="2"/>
</dbReference>
<dbReference type="Gene3D" id="1.10.1200.10">
    <property type="entry name" value="ACP-like"/>
    <property type="match status" value="2"/>
</dbReference>
<dbReference type="PROSITE" id="PS00455">
    <property type="entry name" value="AMP_BINDING"/>
    <property type="match status" value="2"/>
</dbReference>
<dbReference type="Pfam" id="PF00501">
    <property type="entry name" value="AMP-binding"/>
    <property type="match status" value="2"/>
</dbReference>
<dbReference type="Gene3D" id="3.40.50.12780">
    <property type="entry name" value="N-terminal domain of ligase-like"/>
    <property type="match status" value="2"/>
</dbReference>
<dbReference type="CDD" id="cd05930">
    <property type="entry name" value="A_NRPS"/>
    <property type="match status" value="1"/>
</dbReference>
<dbReference type="Gene3D" id="3.30.559.10">
    <property type="entry name" value="Chloramphenicol acetyltransferase-like domain"/>
    <property type="match status" value="3"/>
</dbReference>
<feature type="domain" description="Carrier" evidence="4">
    <location>
        <begin position="962"/>
        <end position="1037"/>
    </location>
</feature>
<dbReference type="InterPro" id="IPR000873">
    <property type="entry name" value="AMP-dep_synth/lig_dom"/>
</dbReference>
<proteinExistence type="predicted"/>